<accession>A0A4R5NKA0</accession>
<evidence type="ECO:0000313" key="3">
    <source>
        <dbReference type="Proteomes" id="UP000294854"/>
    </source>
</evidence>
<organism evidence="2 3">
    <name type="scientific">Secundilactobacillus malefermentans</name>
    <dbReference type="NCBI Taxonomy" id="176292"/>
    <lineage>
        <taxon>Bacteria</taxon>
        <taxon>Bacillati</taxon>
        <taxon>Bacillota</taxon>
        <taxon>Bacilli</taxon>
        <taxon>Lactobacillales</taxon>
        <taxon>Lactobacillaceae</taxon>
        <taxon>Secundilactobacillus</taxon>
    </lineage>
</organism>
<reference evidence="2 3" key="1">
    <citation type="journal article" date="2019" name="Appl. Microbiol. Biotechnol.">
        <title>Uncovering carbohydrate metabolism through a genotype-phenotype association study of 56 lactic acid bacteria genomes.</title>
        <authorList>
            <person name="Buron-Moles G."/>
            <person name="Chailyan A."/>
            <person name="Dolejs I."/>
            <person name="Forster J."/>
            <person name="Miks M.H."/>
        </authorList>
    </citation>
    <scope>NUCLEOTIDE SEQUENCE [LARGE SCALE GENOMIC DNA]</scope>
    <source>
        <strain evidence="2 3">ATCC 49373</strain>
    </source>
</reference>
<name>A0A4R5NKA0_9LACO</name>
<protein>
    <submittedName>
        <fullName evidence="2">Uncharacterized protein</fullName>
    </submittedName>
</protein>
<keyword evidence="3" id="KW-1185">Reference proteome</keyword>
<dbReference type="Proteomes" id="UP000294854">
    <property type="component" value="Unassembled WGS sequence"/>
</dbReference>
<dbReference type="AlphaFoldDB" id="A0A4R5NKA0"/>
<proteinExistence type="predicted"/>
<gene>
    <name evidence="2" type="ORF">C5L31_001719</name>
</gene>
<comment type="caution">
    <text evidence="2">The sequence shown here is derived from an EMBL/GenBank/DDBJ whole genome shotgun (WGS) entry which is preliminary data.</text>
</comment>
<evidence type="ECO:0000313" key="2">
    <source>
        <dbReference type="EMBL" id="TDG75089.1"/>
    </source>
</evidence>
<dbReference type="EMBL" id="PUFO01000070">
    <property type="protein sequence ID" value="TDG75089.1"/>
    <property type="molecule type" value="Genomic_DNA"/>
</dbReference>
<sequence>MESDIMKNADDGQIQIRVTANGGNNTISQKAPRQYR</sequence>
<feature type="region of interest" description="Disordered" evidence="1">
    <location>
        <begin position="17"/>
        <end position="36"/>
    </location>
</feature>
<evidence type="ECO:0000256" key="1">
    <source>
        <dbReference type="SAM" id="MobiDB-lite"/>
    </source>
</evidence>